<dbReference type="PROSITE" id="PS51390">
    <property type="entry name" value="WAP"/>
    <property type="match status" value="1"/>
</dbReference>
<dbReference type="GO" id="GO:0030414">
    <property type="term" value="F:peptidase inhibitor activity"/>
    <property type="evidence" value="ECO:0007669"/>
    <property type="project" value="InterPro"/>
</dbReference>
<dbReference type="InterPro" id="IPR008197">
    <property type="entry name" value="WAP_dom"/>
</dbReference>
<dbReference type="GO" id="GO:0005576">
    <property type="term" value="C:extracellular region"/>
    <property type="evidence" value="ECO:0007669"/>
    <property type="project" value="InterPro"/>
</dbReference>
<dbReference type="Pfam" id="PF00095">
    <property type="entry name" value="WAP"/>
    <property type="match status" value="1"/>
</dbReference>
<reference evidence="3" key="1">
    <citation type="submission" date="2016-03" db="EMBL/GenBank/DDBJ databases">
        <authorList>
            <person name="Ploux O."/>
        </authorList>
    </citation>
    <scope>NUCLEOTIDE SEQUENCE</scope>
    <source>
        <tissue evidence="3">Mantle</tissue>
    </source>
</reference>
<protein>
    <recommendedName>
        <fullName evidence="2">WAP domain-containing protein</fullName>
    </recommendedName>
</protein>
<name>A0A194AKU7_PINFU</name>
<keyword evidence="1" id="KW-0732">Signal</keyword>
<evidence type="ECO:0000256" key="1">
    <source>
        <dbReference type="SAM" id="SignalP"/>
    </source>
</evidence>
<dbReference type="SUPFAM" id="SSF57256">
    <property type="entry name" value="Elafin-like"/>
    <property type="match status" value="1"/>
</dbReference>
<dbReference type="AlphaFoldDB" id="A0A194AKU7"/>
<feature type="chain" id="PRO_5013481045" description="WAP domain-containing protein" evidence="1">
    <location>
        <begin position="19"/>
        <end position="89"/>
    </location>
</feature>
<sequence>MKTFIVLAVVVAVVGAEASRLSSLLTSSKVQHAGYCPQPSGLFGICLWDPKVNCLSDDECTQSQKCCQEGCGRVCKASLATPDLFVVSK</sequence>
<proteinExistence type="predicted"/>
<accession>A0A194AKU7</accession>
<dbReference type="InterPro" id="IPR036645">
    <property type="entry name" value="Elafin-like_sf"/>
</dbReference>
<evidence type="ECO:0000259" key="2">
    <source>
        <dbReference type="PROSITE" id="PS51390"/>
    </source>
</evidence>
<dbReference type="Gene3D" id="4.10.75.10">
    <property type="entry name" value="Elafin-like"/>
    <property type="match status" value="1"/>
</dbReference>
<dbReference type="EMBL" id="GELH01000294">
    <property type="protein sequence ID" value="JAS03978.1"/>
    <property type="molecule type" value="Transcribed_RNA"/>
</dbReference>
<organism evidence="3">
    <name type="scientific">Pinctada fucata</name>
    <name type="common">Akoya pearl oyster</name>
    <name type="synonym">Pinctada imbricata fucata</name>
    <dbReference type="NCBI Taxonomy" id="50426"/>
    <lineage>
        <taxon>Eukaryota</taxon>
        <taxon>Metazoa</taxon>
        <taxon>Spiralia</taxon>
        <taxon>Lophotrochozoa</taxon>
        <taxon>Mollusca</taxon>
        <taxon>Bivalvia</taxon>
        <taxon>Autobranchia</taxon>
        <taxon>Pteriomorphia</taxon>
        <taxon>Pterioida</taxon>
        <taxon>Pterioidea</taxon>
        <taxon>Pteriidae</taxon>
        <taxon>Pinctada</taxon>
    </lineage>
</organism>
<dbReference type="EMBL" id="GELH01000293">
    <property type="protein sequence ID" value="JAS03979.1"/>
    <property type="molecule type" value="Transcribed_RNA"/>
</dbReference>
<feature type="domain" description="WAP" evidence="2">
    <location>
        <begin position="29"/>
        <end position="79"/>
    </location>
</feature>
<evidence type="ECO:0000313" key="3">
    <source>
        <dbReference type="EMBL" id="JAS03979.1"/>
    </source>
</evidence>
<feature type="signal peptide" evidence="1">
    <location>
        <begin position="1"/>
        <end position="18"/>
    </location>
</feature>